<dbReference type="GO" id="GO:0016787">
    <property type="term" value="F:hydrolase activity"/>
    <property type="evidence" value="ECO:0007669"/>
    <property type="project" value="UniProtKB-KW"/>
</dbReference>
<dbReference type="PANTHER" id="PTHR32305:SF15">
    <property type="entry name" value="PROTEIN RHSA-RELATED"/>
    <property type="match status" value="1"/>
</dbReference>
<dbReference type="InterPro" id="IPR050708">
    <property type="entry name" value="T6SS_VgrG/RHS"/>
</dbReference>
<dbReference type="InterPro" id="IPR022045">
    <property type="entry name" value="TcdB_toxin_mid/N"/>
</dbReference>
<keyword evidence="4" id="KW-0378">Hydrolase</keyword>
<dbReference type="SUPFAM" id="SSF69318">
    <property type="entry name" value="Integrin alpha N-terminal domain"/>
    <property type="match status" value="1"/>
</dbReference>
<evidence type="ECO:0000259" key="2">
    <source>
        <dbReference type="Pfam" id="PF07486"/>
    </source>
</evidence>
<evidence type="ECO:0000256" key="1">
    <source>
        <dbReference type="SAM" id="MobiDB-lite"/>
    </source>
</evidence>
<dbReference type="InterPro" id="IPR042047">
    <property type="entry name" value="SleB_dom1"/>
</dbReference>
<reference evidence="4" key="1">
    <citation type="submission" date="2021-01" db="EMBL/GenBank/DDBJ databases">
        <title>Fulvivirga kasyanovii gen. nov., sp nov., a novel member of the phylum Bacteroidetes isolated from seawater in a mussel farm.</title>
        <authorList>
            <person name="Zhao L.-H."/>
            <person name="Wang Z.-J."/>
        </authorList>
    </citation>
    <scope>NUCLEOTIDE SEQUENCE</scope>
    <source>
        <strain evidence="4">29W222</strain>
    </source>
</reference>
<evidence type="ECO:0000313" key="5">
    <source>
        <dbReference type="Proteomes" id="UP000614216"/>
    </source>
</evidence>
<dbReference type="PANTHER" id="PTHR32305">
    <property type="match status" value="1"/>
</dbReference>
<organism evidence="4 5">
    <name type="scientific">Fulvivirga marina</name>
    <dbReference type="NCBI Taxonomy" id="2494733"/>
    <lineage>
        <taxon>Bacteria</taxon>
        <taxon>Pseudomonadati</taxon>
        <taxon>Bacteroidota</taxon>
        <taxon>Cytophagia</taxon>
        <taxon>Cytophagales</taxon>
        <taxon>Fulvivirgaceae</taxon>
        <taxon>Fulvivirga</taxon>
    </lineage>
</organism>
<dbReference type="InterPro" id="IPR011105">
    <property type="entry name" value="Cell_wall_hydrolase_SleB"/>
</dbReference>
<dbReference type="Proteomes" id="UP000614216">
    <property type="component" value="Unassembled WGS sequence"/>
</dbReference>
<evidence type="ECO:0000313" key="4">
    <source>
        <dbReference type="EMBL" id="MBL6447653.1"/>
    </source>
</evidence>
<sequence>GVFTVYSDKKDFIFGPLYRNWGHFAYNGNRDRASQPINEADLKLSDKLENGYQSGDVQSPDDLSGQDPYDPAAENFIMMFTKGETRVWSGYDEFTYLNGTMISSSRMGDDDIRPFQGFDGSGGSTIRAINKINKSETISASGGGGVGSVNGSANASTGWSKLISDFMDMNGDRYPDIVTEKGVQFTLPTGRLEDTYGNLNSGVINKTTTDAAGASIGGFYKTEPKATNTNARATRSDAGGAKVSGTISGNFGVGTNEGDYTWADVNGDGLPDRVKSNGMVALNLGYKLTQEEPWGHNRIQDSKSKSTGGGLGFSKGVGSESSSISGGIGVSLSENSVTHSLQDVNGDGLADDVLVDGGVKVKLNTGNGFQTTYQDWSGAEKITESSTTGESANAAFTGCIPLPPIAPVVKLCFNPSGHVGQSMSRDLEKFTDIDGDGFPDYLKSTRDDNLTVKRSTIGKTNMLRKVNRPLGATFTVDYELKGSTYEMPNNVWALSEVKVFDGFSGDGVDENPELDTMLTTFAYNNGLYNRHEREFYGFDEVVTTTHDTGNGDAPYIGVTQTFANKNYYEKGLLLKEVMADADGNLFIEKTNTYELHDLDGNVLDESFTSSDDGIAFPAMVETTQKFYEGQSEAGKSTHMQYEYSAIGNVTTYTDFGDEGENDDLFATIVYHDLDGPYIKSMPSSIEVESTEGTLRKREADINSTGNVTQIRQYLENESMAVHDMTYDKYGNLETITRPGNSNGERLSIEYTYDDEVHTYVESVTNSYGYTSEAKYDFSFGQVLESIDLNGNKISYELDDLGRVTKIIGPYEQQGAPYTIMFDYHPDAEVPWAWTKHYDPQNNGNDMETAIFVDGLGRVLQTKKDAAIYQGEGKPDEEMMVVSGRVLFDAFGRTAEAYYPTLEATNHQGDFNGAFDTVDPTVTTYDVLNRALTVTLPDGATTSTKYSFGADREGDDQFSTLTTDANGVKTEQFTDVRGRVTAVKNYTSDGSVWTSFKYNAINEQIEATDDIEATTYSEYDWFGRRVERKHPDAGTTTYSYDLAGNLIELVTANLAESGEAINYTYEYERLADITYPENPENNVHYTYGGPDAEHNRAGRIVIQEDASGAQEFFYGPLGEVIKNIRTVVIPQFDAQTYVTEWKYDTWNRLETMTYPDGEEVKYHYNVGGLLKSMDGKKKGAKFNYVEQLGYDKFEQRVFLKYGNGTKTNYTYESDRRRLKNMTAATASNRNFMDNVYEYDKVNNILSLKNNAPVPTSDLMGGSSEYTYEYDDLYRLTSAEGHYTGSNEQHRYTLEMSYNTVGSILQKNQLHERAGGNGGSFTEQHKTTYNNVYAYGDEQPHAAKHIGDQSYTYDENGNQTGWTHDVSGQRREILWDEENRIRAISDNGANFHYTYDASGTRVLKGKSSGQSIYKNGKWKTGSGQMGNYTVYVNPYIVLKSGGYTKHYYIEGQRIVSKLGGGFDNNGQGPLKAGAGKVSYNTKHQELFDGIVRNLKFLADDGSILTAGKSGKVPPGQILGDSPSTKAEQFQYFYHPDHLGSTSYITDASGEVYQHLEYFAFGETFVEEHSNTHRTPYLFNGKELDEETGLYYYGARYYDVQTSIWLSVDPRADEREWLSPYNFVSNNPIMRIDPTGALDGDYFDKEGNHLGNDGIDDGKVHVVDGASKFNESDFQEGGKYHNNQAEYYENNGDGYSVTEVGADSDLGKMIRTVYAEAAGQGSESKLAVAEVIRNRANDNTAPSAANKYTAQFSGVDTYGEVVEQRGQFESVQSGAARYTNPLSVTSGNVLEQRAFVGSAGASIKAHYQNTNTANGALFFYSPYIKAPSWTSVLQKVDVSGVSNSDFRFYKYK</sequence>
<accession>A0A937G045</accession>
<dbReference type="Pfam" id="PF07486">
    <property type="entry name" value="Hydrolase_2"/>
    <property type="match status" value="1"/>
</dbReference>
<feature type="non-terminal residue" evidence="4">
    <location>
        <position position="1"/>
    </location>
</feature>
<evidence type="ECO:0000259" key="3">
    <source>
        <dbReference type="Pfam" id="PF12256"/>
    </source>
</evidence>
<dbReference type="EMBL" id="JAEUGD010000053">
    <property type="protein sequence ID" value="MBL6447653.1"/>
    <property type="molecule type" value="Genomic_DNA"/>
</dbReference>
<name>A0A937G045_9BACT</name>
<dbReference type="InterPro" id="IPR022385">
    <property type="entry name" value="Rhs_assc_core"/>
</dbReference>
<feature type="domain" description="Cell wall hydrolase SleB" evidence="2">
    <location>
        <begin position="1716"/>
        <end position="1832"/>
    </location>
</feature>
<feature type="region of interest" description="Disordered" evidence="1">
    <location>
        <begin position="297"/>
        <end position="318"/>
    </location>
</feature>
<dbReference type="InterPro" id="IPR028994">
    <property type="entry name" value="Integrin_alpha_N"/>
</dbReference>
<keyword evidence="5" id="KW-1185">Reference proteome</keyword>
<dbReference type="NCBIfam" id="TIGR03696">
    <property type="entry name" value="Rhs_assc_core"/>
    <property type="match status" value="1"/>
</dbReference>
<gene>
    <name evidence="4" type="ORF">JMN32_15150</name>
</gene>
<comment type="caution">
    <text evidence="4">The sequence shown here is derived from an EMBL/GenBank/DDBJ whole genome shotgun (WGS) entry which is preliminary data.</text>
</comment>
<protein>
    <submittedName>
        <fullName evidence="4">Cell wall hydrolase</fullName>
    </submittedName>
</protein>
<dbReference type="Gene3D" id="1.10.10.2520">
    <property type="entry name" value="Cell wall hydrolase SleB, domain 1"/>
    <property type="match status" value="1"/>
</dbReference>
<dbReference type="RefSeq" id="WP_202857192.1">
    <property type="nucleotide sequence ID" value="NZ_JAEUGD010000053.1"/>
</dbReference>
<dbReference type="Gene3D" id="2.180.10.10">
    <property type="entry name" value="RHS repeat-associated core"/>
    <property type="match status" value="2"/>
</dbReference>
<dbReference type="Pfam" id="PF12256">
    <property type="entry name" value="TcdB_toxin_midN"/>
    <property type="match status" value="1"/>
</dbReference>
<proteinExistence type="predicted"/>
<feature type="domain" description="Insecticide toxin TcdB middle/N-terminal" evidence="3">
    <location>
        <begin position="429"/>
        <end position="568"/>
    </location>
</feature>